<accession>A0A5N5QXD7</accession>
<feature type="region of interest" description="Disordered" evidence="6">
    <location>
        <begin position="82"/>
        <end position="265"/>
    </location>
</feature>
<gene>
    <name evidence="7" type="ORF">CTheo_840</name>
</gene>
<dbReference type="EMBL" id="SSOP01000006">
    <property type="protein sequence ID" value="KAB5595827.1"/>
    <property type="molecule type" value="Genomic_DNA"/>
</dbReference>
<feature type="compositionally biased region" description="Polar residues" evidence="6">
    <location>
        <begin position="193"/>
        <end position="204"/>
    </location>
</feature>
<feature type="compositionally biased region" description="Low complexity" evidence="6">
    <location>
        <begin position="149"/>
        <end position="166"/>
    </location>
</feature>
<feature type="region of interest" description="Disordered" evidence="6">
    <location>
        <begin position="410"/>
        <end position="456"/>
    </location>
</feature>
<keyword evidence="5" id="KW-0539">Nucleus</keyword>
<name>A0A5N5QXD7_9AGAM</name>
<evidence type="ECO:0000256" key="3">
    <source>
        <dbReference type="ARBA" id="ARBA00023125"/>
    </source>
</evidence>
<feature type="compositionally biased region" description="Low complexity" evidence="6">
    <location>
        <begin position="243"/>
        <end position="258"/>
    </location>
</feature>
<feature type="region of interest" description="Disordered" evidence="6">
    <location>
        <begin position="287"/>
        <end position="318"/>
    </location>
</feature>
<feature type="compositionally biased region" description="Basic and acidic residues" evidence="6">
    <location>
        <begin position="295"/>
        <end position="305"/>
    </location>
</feature>
<dbReference type="SUPFAM" id="SSF47459">
    <property type="entry name" value="HLH, helix-loop-helix DNA-binding domain"/>
    <property type="match status" value="1"/>
</dbReference>
<dbReference type="PANTHER" id="PTHR15741">
    <property type="entry name" value="BASIC HELIX-LOOP-HELIX ZIP TRANSCRIPTION FACTOR"/>
    <property type="match status" value="1"/>
</dbReference>
<evidence type="ECO:0000256" key="5">
    <source>
        <dbReference type="ARBA" id="ARBA00023242"/>
    </source>
</evidence>
<comment type="caution">
    <text evidence="7">The sequence shown here is derived from an EMBL/GenBank/DDBJ whole genome shotgun (WGS) entry which is preliminary data.</text>
</comment>
<evidence type="ECO:0000256" key="4">
    <source>
        <dbReference type="ARBA" id="ARBA00023163"/>
    </source>
</evidence>
<keyword evidence="8" id="KW-1185">Reference proteome</keyword>
<keyword evidence="4" id="KW-0804">Transcription</keyword>
<evidence type="ECO:0000256" key="6">
    <source>
        <dbReference type="SAM" id="MobiDB-lite"/>
    </source>
</evidence>
<dbReference type="InterPro" id="IPR052207">
    <property type="entry name" value="Max-like/E-box_TFs"/>
</dbReference>
<keyword evidence="3" id="KW-0238">DNA-binding</keyword>
<evidence type="ECO:0000256" key="1">
    <source>
        <dbReference type="ARBA" id="ARBA00004123"/>
    </source>
</evidence>
<feature type="compositionally biased region" description="Basic and acidic residues" evidence="6">
    <location>
        <begin position="370"/>
        <end position="380"/>
    </location>
</feature>
<feature type="compositionally biased region" description="Acidic residues" evidence="6">
    <location>
        <begin position="437"/>
        <end position="456"/>
    </location>
</feature>
<comment type="subcellular location">
    <subcellularLocation>
        <location evidence="1">Nucleus</location>
    </subcellularLocation>
</comment>
<sequence length="456" mass="49281">MTLLGQHEYVEHSPFLFVPMDPRANLHLYGDYVYQSNHTRSVDDASASWGMYSPTYAHSTISVAQGKEHLHSATSALMSLQSEPSYTPDQYDHIRPDDRARDERRVQESWSETPNQATPALLPFDSQPHPNAPFGGSGNYLQGAHRWASGTSSPSTPTPGSVPDSSQPASYLSASGPPNPTGNYPTLIPHASQPHTQSAATGSQFLRLHSPPFSSTLSPPSSRPQSNTAMSTSQPLNPRRRSSTSNSTSSSATITGSSLGLNLTEPKAYHGTDIKLAKSRIAVNLASEAASSSALREKPKLLTKDQKKKNHIHSEQKRRATIRHGYALLCEEVPSLRLAIAAAEADEAEQAMDGEGRRRRRSRGRASTADGERVDGRAGPRSESVVLVKTIDHLKHLLATRQELVSRVQELRAGDPGGDSPWERVWDGGTGLAPEGGVDEYGEDDGEGESDEADGQ</sequence>
<feature type="region of interest" description="Disordered" evidence="6">
    <location>
        <begin position="345"/>
        <end position="380"/>
    </location>
</feature>
<dbReference type="GO" id="GO:0005634">
    <property type="term" value="C:nucleus"/>
    <property type="evidence" value="ECO:0007669"/>
    <property type="project" value="UniProtKB-SubCell"/>
</dbReference>
<dbReference type="GO" id="GO:0000981">
    <property type="term" value="F:DNA-binding transcription factor activity, RNA polymerase II-specific"/>
    <property type="evidence" value="ECO:0007669"/>
    <property type="project" value="TreeGrafter"/>
</dbReference>
<evidence type="ECO:0000313" key="8">
    <source>
        <dbReference type="Proteomes" id="UP000383932"/>
    </source>
</evidence>
<feature type="compositionally biased region" description="Basic and acidic residues" evidence="6">
    <location>
        <begin position="90"/>
        <end position="107"/>
    </location>
</feature>
<evidence type="ECO:0000256" key="2">
    <source>
        <dbReference type="ARBA" id="ARBA00023015"/>
    </source>
</evidence>
<evidence type="ECO:0008006" key="9">
    <source>
        <dbReference type="Google" id="ProtNLM"/>
    </source>
</evidence>
<feature type="compositionally biased region" description="Low complexity" evidence="6">
    <location>
        <begin position="210"/>
        <end position="226"/>
    </location>
</feature>
<dbReference type="InterPro" id="IPR036638">
    <property type="entry name" value="HLH_DNA-bd_sf"/>
</dbReference>
<dbReference type="GO" id="GO:0000978">
    <property type="term" value="F:RNA polymerase II cis-regulatory region sequence-specific DNA binding"/>
    <property type="evidence" value="ECO:0007669"/>
    <property type="project" value="TreeGrafter"/>
</dbReference>
<dbReference type="AlphaFoldDB" id="A0A5N5QXD7"/>
<feature type="compositionally biased region" description="Polar residues" evidence="6">
    <location>
        <begin position="108"/>
        <end position="118"/>
    </location>
</feature>
<dbReference type="GO" id="GO:0046983">
    <property type="term" value="F:protein dimerization activity"/>
    <property type="evidence" value="ECO:0007669"/>
    <property type="project" value="InterPro"/>
</dbReference>
<feature type="compositionally biased region" description="Polar residues" evidence="6">
    <location>
        <begin position="227"/>
        <end position="236"/>
    </location>
</feature>
<dbReference type="PANTHER" id="PTHR15741:SF27">
    <property type="entry name" value="TRANSCRIPTION FACTOR AP-4"/>
    <property type="match status" value="1"/>
</dbReference>
<keyword evidence="2" id="KW-0805">Transcription regulation</keyword>
<dbReference type="Gene3D" id="4.10.280.10">
    <property type="entry name" value="Helix-loop-helix DNA-binding domain"/>
    <property type="match status" value="1"/>
</dbReference>
<dbReference type="OrthoDB" id="5778525at2759"/>
<evidence type="ECO:0000313" key="7">
    <source>
        <dbReference type="EMBL" id="KAB5595827.1"/>
    </source>
</evidence>
<dbReference type="Proteomes" id="UP000383932">
    <property type="component" value="Unassembled WGS sequence"/>
</dbReference>
<protein>
    <recommendedName>
        <fullName evidence="9">BHLH domain-containing protein</fullName>
    </recommendedName>
</protein>
<reference evidence="7 8" key="1">
    <citation type="journal article" date="2019" name="Fungal Biol. Biotechnol.">
        <title>Draft genome sequence of fastidious pathogen Ceratobasidium theobromae, which causes vascular-streak dieback in Theobroma cacao.</title>
        <authorList>
            <person name="Ali S.S."/>
            <person name="Asman A."/>
            <person name="Shao J."/>
            <person name="Firmansyah A.P."/>
            <person name="Susilo A.W."/>
            <person name="Rosmana A."/>
            <person name="McMahon P."/>
            <person name="Junaid M."/>
            <person name="Guest D."/>
            <person name="Kheng T.Y."/>
            <person name="Meinhardt L.W."/>
            <person name="Bailey B.A."/>
        </authorList>
    </citation>
    <scope>NUCLEOTIDE SEQUENCE [LARGE SCALE GENOMIC DNA]</scope>
    <source>
        <strain evidence="7 8">CT2</strain>
    </source>
</reference>
<proteinExistence type="predicted"/>
<organism evidence="7 8">
    <name type="scientific">Ceratobasidium theobromae</name>
    <dbReference type="NCBI Taxonomy" id="1582974"/>
    <lineage>
        <taxon>Eukaryota</taxon>
        <taxon>Fungi</taxon>
        <taxon>Dikarya</taxon>
        <taxon>Basidiomycota</taxon>
        <taxon>Agaricomycotina</taxon>
        <taxon>Agaricomycetes</taxon>
        <taxon>Cantharellales</taxon>
        <taxon>Ceratobasidiaceae</taxon>
        <taxon>Ceratobasidium</taxon>
    </lineage>
</organism>